<dbReference type="EMBL" id="SMLL01000001">
    <property type="protein sequence ID" value="TFZ04920.1"/>
    <property type="molecule type" value="Genomic_DNA"/>
</dbReference>
<dbReference type="GO" id="GO:0009247">
    <property type="term" value="P:glycolipid biosynthetic process"/>
    <property type="evidence" value="ECO:0007669"/>
    <property type="project" value="TreeGrafter"/>
</dbReference>
<feature type="transmembrane region" description="Helical" evidence="6">
    <location>
        <begin position="293"/>
        <end position="315"/>
    </location>
</feature>
<accession>A0A4Z0C371</accession>
<evidence type="ECO:0000256" key="4">
    <source>
        <dbReference type="ARBA" id="ARBA00022989"/>
    </source>
</evidence>
<evidence type="ECO:0000256" key="5">
    <source>
        <dbReference type="ARBA" id="ARBA00023136"/>
    </source>
</evidence>
<dbReference type="InterPro" id="IPR044878">
    <property type="entry name" value="UbiA_sf"/>
</dbReference>
<evidence type="ECO:0008006" key="9">
    <source>
        <dbReference type="Google" id="ProtNLM"/>
    </source>
</evidence>
<dbReference type="InterPro" id="IPR039653">
    <property type="entry name" value="Prenyltransferase"/>
</dbReference>
<feature type="transmembrane region" description="Helical" evidence="6">
    <location>
        <begin position="125"/>
        <end position="142"/>
    </location>
</feature>
<name>A0A4Z0C371_9BURK</name>
<keyword evidence="4 6" id="KW-1133">Transmembrane helix</keyword>
<evidence type="ECO:0000256" key="2">
    <source>
        <dbReference type="ARBA" id="ARBA00022475"/>
    </source>
</evidence>
<reference evidence="7 8" key="1">
    <citation type="submission" date="2019-03" db="EMBL/GenBank/DDBJ databases">
        <title>Ramlibacter rhizophilus CCTCC AB2015357, whole genome shotgun sequence.</title>
        <authorList>
            <person name="Zhang X."/>
            <person name="Feng G."/>
            <person name="Zhu H."/>
        </authorList>
    </citation>
    <scope>NUCLEOTIDE SEQUENCE [LARGE SCALE GENOMIC DNA]</scope>
    <source>
        <strain evidence="7 8">CCTCC AB2015357</strain>
    </source>
</reference>
<dbReference type="Pfam" id="PF01040">
    <property type="entry name" value="UbiA"/>
    <property type="match status" value="1"/>
</dbReference>
<evidence type="ECO:0000256" key="3">
    <source>
        <dbReference type="ARBA" id="ARBA00022692"/>
    </source>
</evidence>
<comment type="subcellular location">
    <subcellularLocation>
        <location evidence="1">Membrane</location>
        <topology evidence="1">Multi-pass membrane protein</topology>
    </subcellularLocation>
</comment>
<dbReference type="PANTHER" id="PTHR11048">
    <property type="entry name" value="PRENYLTRANSFERASES"/>
    <property type="match status" value="1"/>
</dbReference>
<keyword evidence="2" id="KW-1003">Cell membrane</keyword>
<dbReference type="InterPro" id="IPR000537">
    <property type="entry name" value="UbiA_prenyltransferase"/>
</dbReference>
<evidence type="ECO:0000256" key="1">
    <source>
        <dbReference type="ARBA" id="ARBA00004141"/>
    </source>
</evidence>
<feature type="transmembrane region" description="Helical" evidence="6">
    <location>
        <begin position="52"/>
        <end position="74"/>
    </location>
</feature>
<comment type="caution">
    <text evidence="7">The sequence shown here is derived from an EMBL/GenBank/DDBJ whole genome shotgun (WGS) entry which is preliminary data.</text>
</comment>
<evidence type="ECO:0000256" key="6">
    <source>
        <dbReference type="SAM" id="Phobius"/>
    </source>
</evidence>
<dbReference type="RefSeq" id="WP_135283803.1">
    <property type="nucleotide sequence ID" value="NZ_SMLL01000001.1"/>
</dbReference>
<gene>
    <name evidence="7" type="ORF">EZ242_04010</name>
</gene>
<keyword evidence="3 6" id="KW-0812">Transmembrane</keyword>
<feature type="transmembrane region" description="Helical" evidence="6">
    <location>
        <begin position="256"/>
        <end position="273"/>
    </location>
</feature>
<dbReference type="Proteomes" id="UP000297564">
    <property type="component" value="Unassembled WGS sequence"/>
</dbReference>
<dbReference type="Gene3D" id="1.10.357.140">
    <property type="entry name" value="UbiA prenyltransferase"/>
    <property type="match status" value="1"/>
</dbReference>
<feature type="transmembrane region" description="Helical" evidence="6">
    <location>
        <begin position="95"/>
        <end position="119"/>
    </location>
</feature>
<feature type="transmembrane region" description="Helical" evidence="6">
    <location>
        <begin position="230"/>
        <end position="250"/>
    </location>
</feature>
<evidence type="ECO:0000313" key="8">
    <source>
        <dbReference type="Proteomes" id="UP000297564"/>
    </source>
</evidence>
<keyword evidence="5 6" id="KW-0472">Membrane</keyword>
<dbReference type="CDD" id="cd13963">
    <property type="entry name" value="PT_UbiA_2"/>
    <property type="match status" value="1"/>
</dbReference>
<dbReference type="GO" id="GO:0005886">
    <property type="term" value="C:plasma membrane"/>
    <property type="evidence" value="ECO:0007669"/>
    <property type="project" value="TreeGrafter"/>
</dbReference>
<protein>
    <recommendedName>
        <fullName evidence="9">Prenyltransferase</fullName>
    </recommendedName>
</protein>
<dbReference type="OrthoDB" id="9803632at2"/>
<dbReference type="AlphaFoldDB" id="A0A4Z0C371"/>
<sequence>MSTEAFSQAPLAPAATWRDYLQMARLDHMTKHVFILPGLVLAWVLRSPPLEGALAPIALGFLSAVLIASANYIINEWLDREFDAFHPDKSKRPAVTAVMSPGPVYAFYAACAIAGLLLAWMVGPVFFATSLLFWLSGVVYNVRPLRSKDKAYLDVLSESLNNPIRLMLGWSMIEHASVAPASLLVAYWMGGAFLMGAKRLSEYREIAAGPGVGVLHRYRRSFQHYTEERLTISCFVYALLATLLIGVFMVKYRIEFVLACPFIIALFAQYLALSMRSGSVAQKPEKLFREKRLMALAGTTAVALLLLGLVDIPALQSFAEPHYITVQR</sequence>
<organism evidence="7 8">
    <name type="scientific">Ramlibacter rhizophilus</name>
    <dbReference type="NCBI Taxonomy" id="1781167"/>
    <lineage>
        <taxon>Bacteria</taxon>
        <taxon>Pseudomonadati</taxon>
        <taxon>Pseudomonadota</taxon>
        <taxon>Betaproteobacteria</taxon>
        <taxon>Burkholderiales</taxon>
        <taxon>Comamonadaceae</taxon>
        <taxon>Ramlibacter</taxon>
    </lineage>
</organism>
<dbReference type="GO" id="GO:0016765">
    <property type="term" value="F:transferase activity, transferring alkyl or aryl (other than methyl) groups"/>
    <property type="evidence" value="ECO:0007669"/>
    <property type="project" value="InterPro"/>
</dbReference>
<evidence type="ECO:0000313" key="7">
    <source>
        <dbReference type="EMBL" id="TFZ04920.1"/>
    </source>
</evidence>
<keyword evidence="8" id="KW-1185">Reference proteome</keyword>
<proteinExistence type="predicted"/>
<dbReference type="PANTHER" id="PTHR11048:SF5">
    <property type="entry name" value="DECAPRENYL-PHOSPHATE PHOSPHORIBOSYLTRANSFERASE"/>
    <property type="match status" value="1"/>
</dbReference>